<dbReference type="AlphaFoldDB" id="A0A9X9QY86"/>
<protein>
    <submittedName>
        <fullName evidence="2">Uncharacterized protein</fullName>
    </submittedName>
</protein>
<keyword evidence="3" id="KW-1185">Reference proteome</keyword>
<name>A0A9X9QY86_NEISU</name>
<accession>A0A9X9QY86</accession>
<gene>
    <name evidence="2" type="ORF">ONOEEDHL_02154</name>
</gene>
<sequence length="221" mass="21536">MAAGGNHLDVLPPNAAVNLGGTAENAGVVGIAPVKTLSADFDAAAADVQTVETAVCQDGTAGSEGGACAVDKAAAVDADAGGVGHYHFGAAAGDFDIAVQPARVAAVDLVDDYTGFAAGEKGVALYPAGLAGGYAFMAVVENGAARVDIETAVLVDGYAVGGGGLDIDLRQSVAGLQDDGLLGFGGGFVGLDVGSGGGHNQGRTETEQQAESQRAQMQTAA</sequence>
<proteinExistence type="predicted"/>
<evidence type="ECO:0000313" key="2">
    <source>
        <dbReference type="EMBL" id="VTY05758.1"/>
    </source>
</evidence>
<reference evidence="2" key="1">
    <citation type="submission" date="2019-05" db="EMBL/GenBank/DDBJ databases">
        <authorList>
            <person name="Hibberd M."/>
        </authorList>
    </citation>
    <scope>NUCLEOTIDE SEQUENCE</scope>
    <source>
        <strain evidence="2">Neisseria_subflava_BgEED23</strain>
    </source>
</reference>
<evidence type="ECO:0000256" key="1">
    <source>
        <dbReference type="SAM" id="MobiDB-lite"/>
    </source>
</evidence>
<feature type="region of interest" description="Disordered" evidence="1">
    <location>
        <begin position="195"/>
        <end position="221"/>
    </location>
</feature>
<organism evidence="2 3">
    <name type="scientific">Neisseria subflava</name>
    <dbReference type="NCBI Taxonomy" id="28449"/>
    <lineage>
        <taxon>Bacteria</taxon>
        <taxon>Pseudomonadati</taxon>
        <taxon>Pseudomonadota</taxon>
        <taxon>Betaproteobacteria</taxon>
        <taxon>Neisseriales</taxon>
        <taxon>Neisseriaceae</taxon>
        <taxon>Neisseria</taxon>
    </lineage>
</organism>
<feature type="compositionally biased region" description="Polar residues" evidence="1">
    <location>
        <begin position="201"/>
        <end position="221"/>
    </location>
</feature>
<comment type="caution">
    <text evidence="2">The sequence shown here is derived from an EMBL/GenBank/DDBJ whole genome shotgun (WGS) entry which is preliminary data.</text>
</comment>
<dbReference type="EMBL" id="CABFLZ010000018">
    <property type="protein sequence ID" value="VTY05758.1"/>
    <property type="molecule type" value="Genomic_DNA"/>
</dbReference>
<dbReference type="Proteomes" id="UP000626795">
    <property type="component" value="Unassembled WGS sequence"/>
</dbReference>
<evidence type="ECO:0000313" key="3">
    <source>
        <dbReference type="Proteomes" id="UP000626795"/>
    </source>
</evidence>